<dbReference type="PROSITE" id="PS01039">
    <property type="entry name" value="SBP_BACTERIAL_3"/>
    <property type="match status" value="1"/>
</dbReference>
<evidence type="ECO:0000259" key="6">
    <source>
        <dbReference type="SMART" id="SM00062"/>
    </source>
</evidence>
<dbReference type="SMART" id="SM00062">
    <property type="entry name" value="PBPb"/>
    <property type="match status" value="1"/>
</dbReference>
<dbReference type="PROSITE" id="PS51257">
    <property type="entry name" value="PROKAR_LIPOPROTEIN"/>
    <property type="match status" value="1"/>
</dbReference>
<dbReference type="Gene3D" id="3.40.190.10">
    <property type="entry name" value="Periplasmic binding protein-like II"/>
    <property type="match status" value="2"/>
</dbReference>
<comment type="subcellular location">
    <subcellularLocation>
        <location evidence="1">Cell envelope</location>
    </subcellularLocation>
</comment>
<reference evidence="8" key="1">
    <citation type="journal article" date="2020" name="Microbiol. Resour. Announc.">
        <title>Complete Genome Sequence of Moraxella osloensis Strain YV1, Isolated from an Australian Wastewater Treatment Plant.</title>
        <authorList>
            <person name="Batinovic S."/>
            <person name="Rice D.T.F."/>
            <person name="Seviour R.J."/>
            <person name="Petrovski S."/>
        </authorList>
    </citation>
    <scope>NUCLEOTIDE SEQUENCE</scope>
    <source>
        <strain evidence="8">YV1</strain>
    </source>
</reference>
<dbReference type="Pfam" id="PF00497">
    <property type="entry name" value="SBP_bac_3"/>
    <property type="match status" value="1"/>
</dbReference>
<keyword evidence="3" id="KW-0732">Signal</keyword>
<evidence type="ECO:0000256" key="4">
    <source>
        <dbReference type="RuleBase" id="RU003744"/>
    </source>
</evidence>
<sequence>MKANISLLGSLAVAGLALVGCQKPAEKTAATTANSTAASTTASSSTETSSSMAGKTIRIATEGTYKPFSITKADGSLTGFDVDFMQALCAQMKANCEIKPQDWDGLLPGLMAKKYDVVIDAMSITPERQAQVDFTDPYFTNTLVFVTKQGSPINPDDPAQIDSHKVAAQRSTLSTQWMEKNHPKAQLNLYEGLDNAFMDLAAGRSDMMISDKAPAAYWLTTPEGKGFEIKGKEIDVNDKMGIIVRKGDPLRLEFNKAIATLKSNGTYDKIYNQYFGSATTTTAAASSVAVTVSSTTTTTTTVASTSK</sequence>
<dbReference type="GO" id="GO:0016020">
    <property type="term" value="C:membrane"/>
    <property type="evidence" value="ECO:0007669"/>
    <property type="project" value="InterPro"/>
</dbReference>
<evidence type="ECO:0000259" key="7">
    <source>
        <dbReference type="SMART" id="SM00079"/>
    </source>
</evidence>
<dbReference type="InterPro" id="IPR001320">
    <property type="entry name" value="Iontro_rcpt_C"/>
</dbReference>
<dbReference type="PANTHER" id="PTHR35936:SF17">
    <property type="entry name" value="ARGININE-BINDING EXTRACELLULAR PROTEIN ARTP"/>
    <property type="match status" value="1"/>
</dbReference>
<dbReference type="InterPro" id="IPR001638">
    <property type="entry name" value="Solute-binding_3/MltF_N"/>
</dbReference>
<dbReference type="SMART" id="SM00079">
    <property type="entry name" value="PBPe"/>
    <property type="match status" value="1"/>
</dbReference>
<evidence type="ECO:0000313" key="8">
    <source>
        <dbReference type="EMBL" id="QHG09894.1"/>
    </source>
</evidence>
<dbReference type="AlphaFoldDB" id="A0A6P1KNU3"/>
<dbReference type="InterPro" id="IPR018313">
    <property type="entry name" value="SBP_3_CS"/>
</dbReference>
<comment type="similarity">
    <text evidence="2 4">Belongs to the bacterial solute-binding protein 3 family.</text>
</comment>
<evidence type="ECO:0000256" key="5">
    <source>
        <dbReference type="SAM" id="MobiDB-lite"/>
    </source>
</evidence>
<evidence type="ECO:0000256" key="1">
    <source>
        <dbReference type="ARBA" id="ARBA00004196"/>
    </source>
</evidence>
<gene>
    <name evidence="8" type="ORF">GSF12_08400</name>
</gene>
<name>A0A6P1KNU3_FAUOS</name>
<dbReference type="PANTHER" id="PTHR35936">
    <property type="entry name" value="MEMBRANE-BOUND LYTIC MUREIN TRANSGLYCOSYLASE F"/>
    <property type="match status" value="1"/>
</dbReference>
<dbReference type="EMBL" id="CP047226">
    <property type="protein sequence ID" value="QHG09894.1"/>
    <property type="molecule type" value="Genomic_DNA"/>
</dbReference>
<feature type="domain" description="Solute-binding protein family 3/N-terminal" evidence="6">
    <location>
        <begin position="56"/>
        <end position="278"/>
    </location>
</feature>
<dbReference type="SUPFAM" id="SSF53850">
    <property type="entry name" value="Periplasmic binding protein-like II"/>
    <property type="match status" value="1"/>
</dbReference>
<organism evidence="8">
    <name type="scientific">Faucicola osloensis</name>
    <name type="common">Moraxella osloensis</name>
    <dbReference type="NCBI Taxonomy" id="34062"/>
    <lineage>
        <taxon>Bacteria</taxon>
        <taxon>Pseudomonadati</taxon>
        <taxon>Pseudomonadota</taxon>
        <taxon>Gammaproteobacteria</taxon>
        <taxon>Moraxellales</taxon>
        <taxon>Moraxellaceae</taxon>
        <taxon>Faucicola</taxon>
    </lineage>
</organism>
<feature type="region of interest" description="Disordered" evidence="5">
    <location>
        <begin position="29"/>
        <end position="53"/>
    </location>
</feature>
<feature type="domain" description="Ionotropic glutamate receptor C-terminal" evidence="7">
    <location>
        <begin position="56"/>
        <end position="277"/>
    </location>
</feature>
<evidence type="ECO:0000256" key="2">
    <source>
        <dbReference type="ARBA" id="ARBA00010333"/>
    </source>
</evidence>
<proteinExistence type="inferred from homology"/>
<protein>
    <submittedName>
        <fullName evidence="8">Transporter substrate-binding domain-containing protein</fullName>
    </submittedName>
</protein>
<dbReference type="GO" id="GO:0030313">
    <property type="term" value="C:cell envelope"/>
    <property type="evidence" value="ECO:0007669"/>
    <property type="project" value="UniProtKB-SubCell"/>
</dbReference>
<accession>A0A6P1KNU3</accession>
<dbReference type="GO" id="GO:0015276">
    <property type="term" value="F:ligand-gated monoatomic ion channel activity"/>
    <property type="evidence" value="ECO:0007669"/>
    <property type="project" value="InterPro"/>
</dbReference>
<evidence type="ECO:0000256" key="3">
    <source>
        <dbReference type="ARBA" id="ARBA00022729"/>
    </source>
</evidence>